<evidence type="ECO:0000256" key="5">
    <source>
        <dbReference type="ARBA" id="ARBA00013882"/>
    </source>
</evidence>
<accession>A0ABN2HAL2</accession>
<evidence type="ECO:0000256" key="7">
    <source>
        <dbReference type="ARBA" id="ARBA00022679"/>
    </source>
</evidence>
<gene>
    <name evidence="17" type="ORF">GCM10009807_30500</name>
</gene>
<evidence type="ECO:0000256" key="8">
    <source>
        <dbReference type="ARBA" id="ARBA00022741"/>
    </source>
</evidence>
<feature type="domain" description="Maltokinase N-terminal cap" evidence="16">
    <location>
        <begin position="10"/>
        <end position="72"/>
    </location>
</feature>
<comment type="pathway">
    <text evidence="1">Glycan biosynthesis; glycogen biosynthesis.</text>
</comment>
<feature type="domain" description="Aminoglycoside phosphotransferase" evidence="15">
    <location>
        <begin position="106"/>
        <end position="355"/>
    </location>
</feature>
<evidence type="ECO:0000256" key="3">
    <source>
        <dbReference type="ARBA" id="ARBA00011245"/>
    </source>
</evidence>
<evidence type="ECO:0000313" key="17">
    <source>
        <dbReference type="EMBL" id="GAA1684600.1"/>
    </source>
</evidence>
<evidence type="ECO:0000256" key="9">
    <source>
        <dbReference type="ARBA" id="ARBA00022777"/>
    </source>
</evidence>
<dbReference type="SUPFAM" id="SSF56112">
    <property type="entry name" value="Protein kinase-like (PK-like)"/>
    <property type="match status" value="1"/>
</dbReference>
<dbReference type="RefSeq" id="WP_344055739.1">
    <property type="nucleotide sequence ID" value="NZ_BAAAPK010000001.1"/>
</dbReference>
<dbReference type="EMBL" id="BAAAPK010000001">
    <property type="protein sequence ID" value="GAA1684600.1"/>
    <property type="molecule type" value="Genomic_DNA"/>
</dbReference>
<keyword evidence="7" id="KW-0808">Transferase</keyword>
<protein>
    <recommendedName>
        <fullName evidence="5">Maltokinase</fullName>
        <ecNumber evidence="4">2.7.1.175</ecNumber>
    </recommendedName>
    <alternativeName>
        <fullName evidence="13">Maltose-1-phosphate synthase</fullName>
    </alternativeName>
</protein>
<keyword evidence="11" id="KW-0320">Glycogen biosynthesis</keyword>
<comment type="caution">
    <text evidence="17">The sequence shown here is derived from an EMBL/GenBank/DDBJ whole genome shotgun (WGS) entry which is preliminary data.</text>
</comment>
<keyword evidence="18" id="KW-1185">Reference proteome</keyword>
<dbReference type="EC" id="2.7.1.175" evidence="4"/>
<evidence type="ECO:0000259" key="15">
    <source>
        <dbReference type="Pfam" id="PF01636"/>
    </source>
</evidence>
<keyword evidence="12" id="KW-0119">Carbohydrate metabolism</keyword>
<organism evidence="17 18">
    <name type="scientific">Microbacterium lacus</name>
    <dbReference type="NCBI Taxonomy" id="415217"/>
    <lineage>
        <taxon>Bacteria</taxon>
        <taxon>Bacillati</taxon>
        <taxon>Actinomycetota</taxon>
        <taxon>Actinomycetes</taxon>
        <taxon>Micrococcales</taxon>
        <taxon>Microbacteriaceae</taxon>
        <taxon>Microbacterium</taxon>
    </lineage>
</organism>
<keyword evidence="6" id="KW-0321">Glycogen metabolism</keyword>
<comment type="subunit">
    <text evidence="3">Monomer.</text>
</comment>
<evidence type="ECO:0000256" key="11">
    <source>
        <dbReference type="ARBA" id="ARBA00023056"/>
    </source>
</evidence>
<evidence type="ECO:0000256" key="13">
    <source>
        <dbReference type="ARBA" id="ARBA00031251"/>
    </source>
</evidence>
<dbReference type="Proteomes" id="UP001500596">
    <property type="component" value="Unassembled WGS sequence"/>
</dbReference>
<reference evidence="17 18" key="1">
    <citation type="journal article" date="2019" name="Int. J. Syst. Evol. Microbiol.">
        <title>The Global Catalogue of Microorganisms (GCM) 10K type strain sequencing project: providing services to taxonomists for standard genome sequencing and annotation.</title>
        <authorList>
            <consortium name="The Broad Institute Genomics Platform"/>
            <consortium name="The Broad Institute Genome Sequencing Center for Infectious Disease"/>
            <person name="Wu L."/>
            <person name="Ma J."/>
        </authorList>
    </citation>
    <scope>NUCLEOTIDE SEQUENCE [LARGE SCALE GENOMIC DNA]</scope>
    <source>
        <strain evidence="17 18">JCM 15575</strain>
    </source>
</reference>
<dbReference type="Pfam" id="PF01636">
    <property type="entry name" value="APH"/>
    <property type="match status" value="1"/>
</dbReference>
<comment type="catalytic activity">
    <reaction evidence="14">
        <text>D-maltose + ATP = alpha-maltose 1-phosphate + ADP + H(+)</text>
        <dbReference type="Rhea" id="RHEA:31915"/>
        <dbReference type="ChEBI" id="CHEBI:15378"/>
        <dbReference type="ChEBI" id="CHEBI:17306"/>
        <dbReference type="ChEBI" id="CHEBI:30616"/>
        <dbReference type="ChEBI" id="CHEBI:63576"/>
        <dbReference type="ChEBI" id="CHEBI:456216"/>
        <dbReference type="EC" id="2.7.1.175"/>
    </reaction>
</comment>
<dbReference type="InterPro" id="IPR011009">
    <property type="entry name" value="Kinase-like_dom_sf"/>
</dbReference>
<evidence type="ECO:0000256" key="6">
    <source>
        <dbReference type="ARBA" id="ARBA00022600"/>
    </source>
</evidence>
<dbReference type="Pfam" id="PF18085">
    <property type="entry name" value="Mak_N_cap"/>
    <property type="match status" value="1"/>
</dbReference>
<comment type="similarity">
    <text evidence="2">Belongs to the aminoglycoside phosphotransferase family.</text>
</comment>
<keyword evidence="8" id="KW-0547">Nucleotide-binding</keyword>
<evidence type="ECO:0000259" key="16">
    <source>
        <dbReference type="Pfam" id="PF18085"/>
    </source>
</evidence>
<sequence>MSFTADLSVWVSRQRWFAGKSHDPRLRILDAQPTREAVRYLVMDDAGSRPTLYHVPLARPAAGTDAETVASDASGPLIDAAQHPPFTIGLLADMGVDVERVRGSRVLTGEQSNTSIVFEEDDRPTIILKLFRTLHHGENPDVTVQRVLSDAGSPYVPRFFGNLDAQWPDIGRPGGTAHGTLGFAQEFLPGVRDGWSIALAAARADTDFTRASGELGAAVAGVHGALRTHLETMPADAESVGATEVAWRRRLSIAMSEVPAVAARAEAIASAYDDALARPWPRLQRIHGDLHLGQVLAVPEDGWRIIDFEGEPLRPMAERAIPDLATRDVAGMLRSFDYAGAVGGRDDAAHWAAACRAAFLDAYTRAQGAVELDDVVLRALVLDKAVYEAIYEARNRPDWLPVPLAGIDAALA</sequence>
<evidence type="ECO:0000256" key="1">
    <source>
        <dbReference type="ARBA" id="ARBA00004964"/>
    </source>
</evidence>
<dbReference type="InterPro" id="IPR002575">
    <property type="entry name" value="Aminoglycoside_PTrfase"/>
</dbReference>
<evidence type="ECO:0000256" key="10">
    <source>
        <dbReference type="ARBA" id="ARBA00022840"/>
    </source>
</evidence>
<name>A0ABN2HAL2_9MICO</name>
<proteinExistence type="inferred from homology"/>
<evidence type="ECO:0000256" key="2">
    <source>
        <dbReference type="ARBA" id="ARBA00006219"/>
    </source>
</evidence>
<evidence type="ECO:0000256" key="4">
    <source>
        <dbReference type="ARBA" id="ARBA00011962"/>
    </source>
</evidence>
<evidence type="ECO:0000256" key="14">
    <source>
        <dbReference type="ARBA" id="ARBA00049067"/>
    </source>
</evidence>
<dbReference type="InterPro" id="IPR040999">
    <property type="entry name" value="Mak_N_cap"/>
</dbReference>
<dbReference type="Gene3D" id="3.90.1200.10">
    <property type="match status" value="1"/>
</dbReference>
<keyword evidence="10" id="KW-0067">ATP-binding</keyword>
<evidence type="ECO:0000313" key="18">
    <source>
        <dbReference type="Proteomes" id="UP001500596"/>
    </source>
</evidence>
<evidence type="ECO:0000256" key="12">
    <source>
        <dbReference type="ARBA" id="ARBA00023277"/>
    </source>
</evidence>
<keyword evidence="9" id="KW-0418">Kinase</keyword>